<feature type="domain" description="Polynucleotide kinase PNKP phosphatase" evidence="1">
    <location>
        <begin position="18"/>
        <end position="153"/>
    </location>
</feature>
<dbReference type="RefSeq" id="WP_203654787.1">
    <property type="nucleotide sequence ID" value="NZ_BAAAZM010000002.1"/>
</dbReference>
<name>A0A8J3J7E9_9ACTN</name>
<comment type="caution">
    <text evidence="2">The sequence shown here is derived from an EMBL/GenBank/DDBJ whole genome shotgun (WGS) entry which is preliminary data.</text>
</comment>
<reference evidence="2" key="1">
    <citation type="submission" date="2021-01" db="EMBL/GenBank/DDBJ databases">
        <title>Whole genome shotgun sequence of Actinocatenispora rupis NBRC 107355.</title>
        <authorList>
            <person name="Komaki H."/>
            <person name="Tamura T."/>
        </authorList>
    </citation>
    <scope>NUCLEOTIDE SEQUENCE</scope>
    <source>
        <strain evidence="2">NBRC 107355</strain>
    </source>
</reference>
<dbReference type="SUPFAM" id="SSF56784">
    <property type="entry name" value="HAD-like"/>
    <property type="match status" value="1"/>
</dbReference>
<dbReference type="InterPro" id="IPR056782">
    <property type="entry name" value="HAD_PNKP"/>
</dbReference>
<organism evidence="2 3">
    <name type="scientific">Actinocatenispora rupis</name>
    <dbReference type="NCBI Taxonomy" id="519421"/>
    <lineage>
        <taxon>Bacteria</taxon>
        <taxon>Bacillati</taxon>
        <taxon>Actinomycetota</taxon>
        <taxon>Actinomycetes</taxon>
        <taxon>Micromonosporales</taxon>
        <taxon>Micromonosporaceae</taxon>
        <taxon>Actinocatenispora</taxon>
    </lineage>
</organism>
<proteinExistence type="predicted"/>
<dbReference type="InterPro" id="IPR036412">
    <property type="entry name" value="HAD-like_sf"/>
</dbReference>
<keyword evidence="3" id="KW-1185">Reference proteome</keyword>
<accession>A0A8J3J7E9</accession>
<dbReference type="Pfam" id="PF25109">
    <property type="entry name" value="HAD_PNKP"/>
    <property type="match status" value="1"/>
</dbReference>
<dbReference type="AlphaFoldDB" id="A0A8J3J7E9"/>
<gene>
    <name evidence="2" type="ORF">Aru02nite_06870</name>
</gene>
<evidence type="ECO:0000313" key="2">
    <source>
        <dbReference type="EMBL" id="GID09798.1"/>
    </source>
</evidence>
<protein>
    <recommendedName>
        <fullName evidence="1">Polynucleotide kinase PNKP phosphatase domain-containing protein</fullName>
    </recommendedName>
</protein>
<sequence>MTASPADFPSPAGTGGWPSAVLVDVDGTVALRGDRSPYDERRVHRDTPNHPVVATVRALAAAGHRIVYCSGRTEGCREATQRWLAEHVAVPYEALHMRPVGDTRKDSVVKTELYRRHIAPRYRVLLVLDDRNQVVRAWRDLGLTVLQVADGDF</sequence>
<dbReference type="Gene3D" id="3.40.50.1000">
    <property type="entry name" value="HAD superfamily/HAD-like"/>
    <property type="match status" value="1"/>
</dbReference>
<dbReference type="InterPro" id="IPR023214">
    <property type="entry name" value="HAD_sf"/>
</dbReference>
<dbReference type="EMBL" id="BOMB01000003">
    <property type="protein sequence ID" value="GID09798.1"/>
    <property type="molecule type" value="Genomic_DNA"/>
</dbReference>
<dbReference type="Proteomes" id="UP000612808">
    <property type="component" value="Unassembled WGS sequence"/>
</dbReference>
<evidence type="ECO:0000313" key="3">
    <source>
        <dbReference type="Proteomes" id="UP000612808"/>
    </source>
</evidence>
<evidence type="ECO:0000259" key="1">
    <source>
        <dbReference type="Pfam" id="PF25109"/>
    </source>
</evidence>